<dbReference type="EMBL" id="JBHRWI010000040">
    <property type="protein sequence ID" value="MFC3514409.1"/>
    <property type="molecule type" value="Genomic_DNA"/>
</dbReference>
<sequence length="240" mass="26056">METRVPSRRERLRAEASQEIKAIALRLMTEGGPSAISLRAIAREMGMTAGALYSYYATRDDLVNALIAEIYSALAGKEEAARDAVPEDDPEGRVLAVGEAFRDWAVSRPEEFQLIYGDPLPGYQAPEGGAAADAEHRACAVLTGLVADAWPHASKRLSDDGYAWADFDPGFAAVIRGEFPDLPPAAVALAMRVWGRMHGLVALEVYGHLRPQVLDPGRLYRAELLDLTKTLGITPADRAR</sequence>
<keyword evidence="3" id="KW-0804">Transcription</keyword>
<dbReference type="InterPro" id="IPR050109">
    <property type="entry name" value="HTH-type_TetR-like_transc_reg"/>
</dbReference>
<dbReference type="SUPFAM" id="SSF46689">
    <property type="entry name" value="Homeodomain-like"/>
    <property type="match status" value="1"/>
</dbReference>
<accession>A0ABV7QQH0</accession>
<name>A0ABV7QQH0_9PSEU</name>
<evidence type="ECO:0000256" key="3">
    <source>
        <dbReference type="ARBA" id="ARBA00023163"/>
    </source>
</evidence>
<dbReference type="Gene3D" id="1.10.357.10">
    <property type="entry name" value="Tetracycline Repressor, domain 2"/>
    <property type="match status" value="1"/>
</dbReference>
<organism evidence="6 7">
    <name type="scientific">Amycolatopsis halotolerans</name>
    <dbReference type="NCBI Taxonomy" id="330083"/>
    <lineage>
        <taxon>Bacteria</taxon>
        <taxon>Bacillati</taxon>
        <taxon>Actinomycetota</taxon>
        <taxon>Actinomycetes</taxon>
        <taxon>Pseudonocardiales</taxon>
        <taxon>Pseudonocardiaceae</taxon>
        <taxon>Amycolatopsis</taxon>
    </lineage>
</organism>
<evidence type="ECO:0000259" key="5">
    <source>
        <dbReference type="PROSITE" id="PS50977"/>
    </source>
</evidence>
<keyword evidence="7" id="KW-1185">Reference proteome</keyword>
<dbReference type="InterPro" id="IPR036271">
    <property type="entry name" value="Tet_transcr_reg_TetR-rel_C_sf"/>
</dbReference>
<gene>
    <name evidence="6" type="ORF">ACFORO_29865</name>
</gene>
<evidence type="ECO:0000256" key="4">
    <source>
        <dbReference type="PROSITE-ProRule" id="PRU00335"/>
    </source>
</evidence>
<dbReference type="SUPFAM" id="SSF48498">
    <property type="entry name" value="Tetracyclin repressor-like, C-terminal domain"/>
    <property type="match status" value="1"/>
</dbReference>
<dbReference type="RefSeq" id="WP_377868293.1">
    <property type="nucleotide sequence ID" value="NZ_JBHMAY010000005.1"/>
</dbReference>
<evidence type="ECO:0000256" key="2">
    <source>
        <dbReference type="ARBA" id="ARBA00023125"/>
    </source>
</evidence>
<evidence type="ECO:0000313" key="7">
    <source>
        <dbReference type="Proteomes" id="UP001595764"/>
    </source>
</evidence>
<evidence type="ECO:0000313" key="6">
    <source>
        <dbReference type="EMBL" id="MFC3514409.1"/>
    </source>
</evidence>
<dbReference type="Pfam" id="PF13305">
    <property type="entry name" value="TetR_C_33"/>
    <property type="match status" value="1"/>
</dbReference>
<feature type="DNA-binding region" description="H-T-H motif" evidence="4">
    <location>
        <begin position="37"/>
        <end position="56"/>
    </location>
</feature>
<proteinExistence type="predicted"/>
<dbReference type="PANTHER" id="PTHR30055:SF243">
    <property type="entry name" value="HTH-TYPE TRANSCRIPTIONAL REGULATOR RV1816"/>
    <property type="match status" value="1"/>
</dbReference>
<dbReference type="InterPro" id="IPR025996">
    <property type="entry name" value="MT1864/Rv1816-like_C"/>
</dbReference>
<protein>
    <submittedName>
        <fullName evidence="6">TetR/AcrR family transcriptional regulator</fullName>
    </submittedName>
</protein>
<reference evidence="7" key="1">
    <citation type="journal article" date="2019" name="Int. J. Syst. Evol. Microbiol.">
        <title>The Global Catalogue of Microorganisms (GCM) 10K type strain sequencing project: providing services to taxonomists for standard genome sequencing and annotation.</title>
        <authorList>
            <consortium name="The Broad Institute Genomics Platform"/>
            <consortium name="The Broad Institute Genome Sequencing Center for Infectious Disease"/>
            <person name="Wu L."/>
            <person name="Ma J."/>
        </authorList>
    </citation>
    <scope>NUCLEOTIDE SEQUENCE [LARGE SCALE GENOMIC DNA]</scope>
    <source>
        <strain evidence="7">CGMCC 4.7682</strain>
    </source>
</reference>
<dbReference type="PANTHER" id="PTHR30055">
    <property type="entry name" value="HTH-TYPE TRANSCRIPTIONAL REGULATOR RUTR"/>
    <property type="match status" value="1"/>
</dbReference>
<feature type="domain" description="HTH tetR-type" evidence="5">
    <location>
        <begin position="14"/>
        <end position="74"/>
    </location>
</feature>
<dbReference type="Proteomes" id="UP001595764">
    <property type="component" value="Unassembled WGS sequence"/>
</dbReference>
<keyword evidence="2 4" id="KW-0238">DNA-binding</keyword>
<dbReference type="InterPro" id="IPR009057">
    <property type="entry name" value="Homeodomain-like_sf"/>
</dbReference>
<keyword evidence="1" id="KW-0805">Transcription regulation</keyword>
<evidence type="ECO:0000256" key="1">
    <source>
        <dbReference type="ARBA" id="ARBA00023015"/>
    </source>
</evidence>
<dbReference type="InterPro" id="IPR001647">
    <property type="entry name" value="HTH_TetR"/>
</dbReference>
<comment type="caution">
    <text evidence="6">The sequence shown here is derived from an EMBL/GenBank/DDBJ whole genome shotgun (WGS) entry which is preliminary data.</text>
</comment>
<dbReference type="PROSITE" id="PS50977">
    <property type="entry name" value="HTH_TETR_2"/>
    <property type="match status" value="1"/>
</dbReference>
<dbReference type="Pfam" id="PF00440">
    <property type="entry name" value="TetR_N"/>
    <property type="match status" value="1"/>
</dbReference>